<dbReference type="SUPFAM" id="SSF48239">
    <property type="entry name" value="Terpenoid cyclases/Protein prenyltransferases"/>
    <property type="match status" value="1"/>
</dbReference>
<keyword evidence="5" id="KW-0722">Serine protease inhibitor</keyword>
<dbReference type="SUPFAM" id="SSF49410">
    <property type="entry name" value="Alpha-macroglobulin receptor domain"/>
    <property type="match status" value="1"/>
</dbReference>
<dbReference type="InterPro" id="IPR011626">
    <property type="entry name" value="Alpha-macroglobulin_TED"/>
</dbReference>
<feature type="domain" description="Alpha-2-macroglobulin bait region" evidence="9">
    <location>
        <begin position="448"/>
        <end position="594"/>
    </location>
</feature>
<gene>
    <name evidence="12" type="ORF">APTSU1_000656800</name>
</gene>
<evidence type="ECO:0000256" key="7">
    <source>
        <dbReference type="ARBA" id="ARBA00023248"/>
    </source>
</evidence>
<dbReference type="Pfam" id="PF07677">
    <property type="entry name" value="A2M_recep"/>
    <property type="match status" value="1"/>
</dbReference>
<dbReference type="Gene3D" id="2.20.130.20">
    <property type="match status" value="1"/>
</dbReference>
<dbReference type="Pfam" id="PF17789">
    <property type="entry name" value="MG4"/>
    <property type="match status" value="1"/>
</dbReference>
<evidence type="ECO:0000256" key="8">
    <source>
        <dbReference type="SAM" id="SignalP"/>
    </source>
</evidence>
<organism evidence="12 13">
    <name type="scientific">Apodemus speciosus</name>
    <name type="common">Large Japanese field mouse</name>
    <dbReference type="NCBI Taxonomy" id="105296"/>
    <lineage>
        <taxon>Eukaryota</taxon>
        <taxon>Metazoa</taxon>
        <taxon>Chordata</taxon>
        <taxon>Craniata</taxon>
        <taxon>Vertebrata</taxon>
        <taxon>Euteleostomi</taxon>
        <taxon>Mammalia</taxon>
        <taxon>Eutheria</taxon>
        <taxon>Euarchontoglires</taxon>
        <taxon>Glires</taxon>
        <taxon>Rodentia</taxon>
        <taxon>Myomorpha</taxon>
        <taxon>Muroidea</taxon>
        <taxon>Muridae</taxon>
        <taxon>Murinae</taxon>
        <taxon>Apodemus</taxon>
    </lineage>
</organism>
<dbReference type="Gene3D" id="2.60.120.1540">
    <property type="match status" value="1"/>
</dbReference>
<dbReference type="Gene3D" id="2.60.40.690">
    <property type="entry name" value="Alpha-macroglobulin, receptor-binding domain"/>
    <property type="match status" value="1"/>
</dbReference>
<protein>
    <submittedName>
        <fullName evidence="12">Ovostatin homolog</fullName>
    </submittedName>
</protein>
<dbReference type="InterPro" id="IPR047565">
    <property type="entry name" value="Alpha-macroglob_thiol-ester_cl"/>
</dbReference>
<comment type="similarity">
    <text evidence="2">Belongs to the protease inhibitor I39 (alpha-2-macroglobulin) family.</text>
</comment>
<dbReference type="Pfam" id="PF17791">
    <property type="entry name" value="MG3"/>
    <property type="match status" value="1"/>
</dbReference>
<evidence type="ECO:0000259" key="9">
    <source>
        <dbReference type="SMART" id="SM01359"/>
    </source>
</evidence>
<keyword evidence="4" id="KW-0646">Protease inhibitor</keyword>
<evidence type="ECO:0000259" key="11">
    <source>
        <dbReference type="SMART" id="SM01361"/>
    </source>
</evidence>
<dbReference type="Pfam" id="PF01835">
    <property type="entry name" value="MG2"/>
    <property type="match status" value="1"/>
</dbReference>
<feature type="domain" description="Alpha-2-macroglobulin" evidence="10">
    <location>
        <begin position="735"/>
        <end position="836"/>
    </location>
</feature>
<feature type="chain" id="PRO_5046572473" evidence="8">
    <location>
        <begin position="20"/>
        <end position="1447"/>
    </location>
</feature>
<keyword evidence="7" id="KW-0082">Bait region</keyword>
<dbReference type="SUPFAM" id="SSF81296">
    <property type="entry name" value="E set domains"/>
    <property type="match status" value="1"/>
</dbReference>
<evidence type="ECO:0000313" key="13">
    <source>
        <dbReference type="Proteomes" id="UP001623349"/>
    </source>
</evidence>
<dbReference type="SMART" id="SM01360">
    <property type="entry name" value="A2M"/>
    <property type="match status" value="1"/>
</dbReference>
<dbReference type="Gene3D" id="1.50.10.20">
    <property type="match status" value="1"/>
</dbReference>
<dbReference type="PANTHER" id="PTHR11412">
    <property type="entry name" value="MACROGLOBULIN / COMPLEMENT"/>
    <property type="match status" value="1"/>
</dbReference>
<keyword evidence="6" id="KW-1015">Disulfide bond</keyword>
<dbReference type="InterPro" id="IPR040839">
    <property type="entry name" value="MG4"/>
</dbReference>
<dbReference type="InterPro" id="IPR011625">
    <property type="entry name" value="A2M_N_BRD"/>
</dbReference>
<dbReference type="Proteomes" id="UP001623349">
    <property type="component" value="Unassembled WGS sequence"/>
</dbReference>
<dbReference type="SMART" id="SM01419">
    <property type="entry name" value="Thiol-ester_cl"/>
    <property type="match status" value="1"/>
</dbReference>
<feature type="domain" description="Alpha-macroglobulin receptor-binding" evidence="11">
    <location>
        <begin position="1369"/>
        <end position="1438"/>
    </location>
</feature>
<dbReference type="Gene3D" id="2.60.40.1940">
    <property type="match status" value="1"/>
</dbReference>
<dbReference type="Gene3D" id="2.60.40.1930">
    <property type="match status" value="2"/>
</dbReference>
<dbReference type="InterPro" id="IPR008930">
    <property type="entry name" value="Terpenoid_cyclase/PrenylTrfase"/>
</dbReference>
<reference evidence="12 13" key="1">
    <citation type="submission" date="2024-08" db="EMBL/GenBank/DDBJ databases">
        <title>The draft genome of Apodemus speciosus.</title>
        <authorList>
            <person name="Nabeshima K."/>
            <person name="Suzuki S."/>
            <person name="Onuma M."/>
        </authorList>
    </citation>
    <scope>NUCLEOTIDE SEQUENCE [LARGE SCALE GENOMIC DNA]</scope>
    <source>
        <strain evidence="12">IB14-021</strain>
    </source>
</reference>
<evidence type="ECO:0000256" key="1">
    <source>
        <dbReference type="ARBA" id="ARBA00004613"/>
    </source>
</evidence>
<keyword evidence="3" id="KW-0964">Secreted</keyword>
<feature type="signal peptide" evidence="8">
    <location>
        <begin position="1"/>
        <end position="19"/>
    </location>
</feature>
<dbReference type="InterPro" id="IPR041555">
    <property type="entry name" value="MG3"/>
</dbReference>
<keyword evidence="13" id="KW-1185">Reference proteome</keyword>
<dbReference type="Gene3D" id="2.60.40.10">
    <property type="entry name" value="Immunoglobulins"/>
    <property type="match status" value="2"/>
</dbReference>
<dbReference type="InterPro" id="IPR002890">
    <property type="entry name" value="MG2"/>
</dbReference>
<dbReference type="InterPro" id="IPR050473">
    <property type="entry name" value="A2M/Complement_sys"/>
</dbReference>
<dbReference type="InterPro" id="IPR014756">
    <property type="entry name" value="Ig_E-set"/>
</dbReference>
<evidence type="ECO:0000256" key="2">
    <source>
        <dbReference type="ARBA" id="ARBA00010952"/>
    </source>
</evidence>
<dbReference type="PANTHER" id="PTHR11412:SF174">
    <property type="entry name" value="OVOSTATIN HOMOLOG 1"/>
    <property type="match status" value="1"/>
</dbReference>
<dbReference type="EMBL" id="BAAFST010000006">
    <property type="protein sequence ID" value="GAB1291338.1"/>
    <property type="molecule type" value="Genomic_DNA"/>
</dbReference>
<comment type="subcellular location">
    <subcellularLocation>
        <location evidence="1">Secreted</location>
    </subcellularLocation>
</comment>
<evidence type="ECO:0000259" key="10">
    <source>
        <dbReference type="SMART" id="SM01360"/>
    </source>
</evidence>
<dbReference type="InterPro" id="IPR009048">
    <property type="entry name" value="A-macroglobulin_rcpt-bd"/>
</dbReference>
<dbReference type="InterPro" id="IPR036595">
    <property type="entry name" value="A-macroglobulin_rcpt-bd_sf"/>
</dbReference>
<sequence length="1447" mass="161087">MVPAILLSALLLHLTDAAASEPQYILWVSSVVPRFSSEKACLHLLNLNEPVSLSVTLEYDGSDTIIFDQHVEEGNFYACANFKVSQISSEQLAFVTLLVQGNTLKISERRAVVIAAEENATFVQTDTPVHKPGDTVHFRVVTLNTWLKPVDDSYPLIIVQDPQGNVIFQWINVTTFRNITQLSFQLTPEPILGDYTIVVKKQSGITVMDHFTVNRDVLPKFEVELTAPETITIADHQFQMVTCAKYTYGQPVQGKAQIKVCRELFSSGYCENEENEICEQFTAQLKDGCASHVVSTKVFQLYRSGLFMTLNVNVKVTEFGTGVQISKTQPVFITSVLGTVSFENMDPFYRRGIAYVGTLKFSGPDNTPMVNKLLQLELNGKPVGNYTTDENGEAEFSINTSEIYDAQISLKAGYVRPRSCHRVSWLYPEYMDAYFSASRFYSQTSSFMKIVPEPKQLPCDQEKMVSVLYSLNPEAYKEASEVTFFYLVMVRGGIFLGGQKDVRVQAWNGSFSFPISITADLAPEADLFVYTLHPSREIVADSVKLRIEKCFKNKVSLKFSKEKDLPGSNASLHLQAAPDSFCALRAVDKSALLLNRGQEMTAESVYNMIPYIHQYGYFYNGMNLDDEQADPCIPQKDLFHNGLYYTPTSNVWDGDLSNLVRNIGLKIFTNLRYRKPEVCSSQEIQPLLRTLDHPNEQIMMYGGGAPPSAFHDAVDSISHAKVAIQETVRTSFPRTWIWDLISVDRCVSPTARLFSSSGSAKVSLLVPDTITQWETSAFCVNGNAGFGISSKVSLQISQPFFMEVTAPFSVVRSEQSDLAVTVFNYLTTCVEISVQLEASENYEASLNTQSNTDSEVLQAGERKTYVWTIIPKTLVNVTVVATSKKSSACPNDTSQEQDVHWKDTVVKSLLVESEGIEKETTQSFLICPKGTKASKQILLELPSNLVEGSARSFVTIVGDILGVAMQNLESLLQTSYGCAEQNIAQLASDIYILDYLRATKQLTEEVKSKALLLLSNGYQNHLSFKNYDGSYDAFCQNNQEGSTWLSALSFKTFEKMKEYIFIDDTVPKQTLIWLVKKQKSNGCFRRDEKPANNAQEGSVGDEEDITLTAYVVGVFLEVGLNSSFPALRNGLYCLEEAFSNGVTNGYTQAILAYVFALAGKAEQVKSLLPTLDRSATKTNNMIYWEKDEKSETDNSPSFIPSALSGEAEKTCYVLLAVLSQDTQDLDYASKIVQWLAQRMNSHGGFSAMQDTTVCLLALTRYMTLTGSNPQNTVTVSTEDSEEVFHVNRDNRLLVQYSKVSKDPRQYTVDVEGDGCSFIQATLRYNVPLPKEASGFSLSVKTRKSNSSDEFQTKFDLTVTLTYTGAHESSGTVLVDVGMLSGFTPVFSSIEELKSNSQVPKEATSFTFSIEQTNLVVNIQPAPVTVHNYEKDEYAFDSYNIDSISDSQ</sequence>
<dbReference type="Gene3D" id="6.20.50.160">
    <property type="match status" value="1"/>
</dbReference>
<evidence type="ECO:0000256" key="5">
    <source>
        <dbReference type="ARBA" id="ARBA00022900"/>
    </source>
</evidence>
<dbReference type="Pfam" id="PF07678">
    <property type="entry name" value="TED_complement"/>
    <property type="match status" value="1"/>
</dbReference>
<dbReference type="SMART" id="SM01361">
    <property type="entry name" value="A2M_recep"/>
    <property type="match status" value="1"/>
</dbReference>
<comment type="caution">
    <text evidence="12">The sequence shown here is derived from an EMBL/GenBank/DDBJ whole genome shotgun (WGS) entry which is preliminary data.</text>
</comment>
<accession>A0ABQ0EWQ0</accession>
<evidence type="ECO:0000313" key="12">
    <source>
        <dbReference type="EMBL" id="GAB1291338.1"/>
    </source>
</evidence>
<proteinExistence type="inferred from homology"/>
<name>A0ABQ0EWQ0_APOSI</name>
<dbReference type="InterPro" id="IPR013783">
    <property type="entry name" value="Ig-like_fold"/>
</dbReference>
<dbReference type="Pfam" id="PF00207">
    <property type="entry name" value="A2M"/>
    <property type="match status" value="1"/>
</dbReference>
<dbReference type="SMART" id="SM01359">
    <property type="entry name" value="A2M_N_2"/>
    <property type="match status" value="1"/>
</dbReference>
<evidence type="ECO:0000256" key="4">
    <source>
        <dbReference type="ARBA" id="ARBA00022690"/>
    </source>
</evidence>
<dbReference type="InterPro" id="IPR001599">
    <property type="entry name" value="Macroglobln_a2"/>
</dbReference>
<evidence type="ECO:0000256" key="6">
    <source>
        <dbReference type="ARBA" id="ARBA00023157"/>
    </source>
</evidence>
<keyword evidence="8" id="KW-0732">Signal</keyword>
<evidence type="ECO:0000256" key="3">
    <source>
        <dbReference type="ARBA" id="ARBA00022525"/>
    </source>
</evidence>
<dbReference type="Pfam" id="PF07703">
    <property type="entry name" value="A2M_BRD"/>
    <property type="match status" value="1"/>
</dbReference>